<feature type="short sequence motif" description="DGA/G" evidence="4">
    <location>
        <begin position="172"/>
        <end position="174"/>
    </location>
</feature>
<name>A0A7C6E8X0_DESAE</name>
<feature type="active site" description="Proton acceptor" evidence="4">
    <location>
        <position position="172"/>
    </location>
</feature>
<evidence type="ECO:0000256" key="3">
    <source>
        <dbReference type="ARBA" id="ARBA00023098"/>
    </source>
</evidence>
<dbReference type="SUPFAM" id="SSF52151">
    <property type="entry name" value="FabD/lysophospholipase-like"/>
    <property type="match status" value="1"/>
</dbReference>
<feature type="active site" description="Nucleophile" evidence="4">
    <location>
        <position position="58"/>
    </location>
</feature>
<dbReference type="PANTHER" id="PTHR14226:SF76">
    <property type="entry name" value="NTE FAMILY PROTEIN RSSA"/>
    <property type="match status" value="1"/>
</dbReference>
<dbReference type="PANTHER" id="PTHR14226">
    <property type="entry name" value="NEUROPATHY TARGET ESTERASE/SWISS CHEESE D.MELANOGASTER"/>
    <property type="match status" value="1"/>
</dbReference>
<gene>
    <name evidence="6" type="ORF">ENM99_05115</name>
</gene>
<keyword evidence="3 4" id="KW-0443">Lipid metabolism</keyword>
<evidence type="ECO:0000313" key="6">
    <source>
        <dbReference type="EMBL" id="HHS49210.1"/>
    </source>
</evidence>
<dbReference type="Gene3D" id="3.40.1090.10">
    <property type="entry name" value="Cytosolic phospholipase A2 catalytic domain"/>
    <property type="match status" value="2"/>
</dbReference>
<dbReference type="Proteomes" id="UP000886400">
    <property type="component" value="Unassembled WGS sequence"/>
</dbReference>
<keyword evidence="1 4" id="KW-0378">Hydrolase</keyword>
<sequence length="306" mass="34241">MFFCQKIDYSEKKLYFVLIMKTVSLALSGGAARGYAHIGVIRELINSGFKINAIAGTSMGAVVGAMFAANKLDGYEKWVKNLYQYDIINLLGFSIKGGLIKTDKLFSVLGEMIGQDTLIEDLPIKFCAVCVDIISKREVWFQEGNLLFAIKASSAIPSIFYPVEANGHLYVDGGILNNLPVGALKNSQSDYVIAVDVSSNVKAEYDINITQDEEERQNSLFAQFQKISKKFRKNSQNRYSMFDVAAISLDIMQNALKSYKLAENKVDILIEIPQSACKMYDFHKAHQLIEIGKIATKKALDYYQQK</sequence>
<dbReference type="InterPro" id="IPR016035">
    <property type="entry name" value="Acyl_Trfase/lysoPLipase"/>
</dbReference>
<evidence type="ECO:0000256" key="4">
    <source>
        <dbReference type="PROSITE-ProRule" id="PRU01161"/>
    </source>
</evidence>
<dbReference type="PROSITE" id="PS51635">
    <property type="entry name" value="PNPLA"/>
    <property type="match status" value="1"/>
</dbReference>
<dbReference type="InterPro" id="IPR002641">
    <property type="entry name" value="PNPLA_dom"/>
</dbReference>
<feature type="domain" description="PNPLA" evidence="5">
    <location>
        <begin position="25"/>
        <end position="185"/>
    </location>
</feature>
<evidence type="ECO:0000256" key="2">
    <source>
        <dbReference type="ARBA" id="ARBA00022963"/>
    </source>
</evidence>
<keyword evidence="2 4" id="KW-0442">Lipid degradation</keyword>
<comment type="caution">
    <text evidence="6">The sequence shown here is derived from an EMBL/GenBank/DDBJ whole genome shotgun (WGS) entry which is preliminary data.</text>
</comment>
<feature type="short sequence motif" description="GXSXG" evidence="4">
    <location>
        <begin position="56"/>
        <end position="60"/>
    </location>
</feature>
<organism evidence="6">
    <name type="scientific">Desulfurella acetivorans</name>
    <dbReference type="NCBI Taxonomy" id="33002"/>
    <lineage>
        <taxon>Bacteria</taxon>
        <taxon>Pseudomonadati</taxon>
        <taxon>Campylobacterota</taxon>
        <taxon>Desulfurellia</taxon>
        <taxon>Desulfurellales</taxon>
        <taxon>Desulfurellaceae</taxon>
        <taxon>Desulfurella</taxon>
    </lineage>
</organism>
<dbReference type="Pfam" id="PF01734">
    <property type="entry name" value="Patatin"/>
    <property type="match status" value="1"/>
</dbReference>
<comment type="caution">
    <text evidence="4">Lacks conserved residue(s) required for the propagation of feature annotation.</text>
</comment>
<reference evidence="6" key="1">
    <citation type="journal article" date="2020" name="mSystems">
        <title>Genome- and Community-Level Interaction Insights into Carbon Utilization and Element Cycling Functions of Hydrothermarchaeota in Hydrothermal Sediment.</title>
        <authorList>
            <person name="Zhou Z."/>
            <person name="Liu Y."/>
            <person name="Xu W."/>
            <person name="Pan J."/>
            <person name="Luo Z.H."/>
            <person name="Li M."/>
        </authorList>
    </citation>
    <scope>NUCLEOTIDE SEQUENCE [LARGE SCALE GENOMIC DNA]</scope>
    <source>
        <strain evidence="6">SpSt-1135</strain>
    </source>
</reference>
<dbReference type="GO" id="GO:0016787">
    <property type="term" value="F:hydrolase activity"/>
    <property type="evidence" value="ECO:0007669"/>
    <property type="project" value="UniProtKB-UniRule"/>
</dbReference>
<dbReference type="GO" id="GO:0016042">
    <property type="term" value="P:lipid catabolic process"/>
    <property type="evidence" value="ECO:0007669"/>
    <property type="project" value="UniProtKB-UniRule"/>
</dbReference>
<dbReference type="InterPro" id="IPR050301">
    <property type="entry name" value="NTE"/>
</dbReference>
<protein>
    <submittedName>
        <fullName evidence="6">Patatin</fullName>
    </submittedName>
</protein>
<dbReference type="EMBL" id="DRZX01000248">
    <property type="protein sequence ID" value="HHS49210.1"/>
    <property type="molecule type" value="Genomic_DNA"/>
</dbReference>
<proteinExistence type="predicted"/>
<accession>A0A7C6E8X0</accession>
<evidence type="ECO:0000259" key="5">
    <source>
        <dbReference type="PROSITE" id="PS51635"/>
    </source>
</evidence>
<dbReference type="AlphaFoldDB" id="A0A7C6E8X0"/>
<evidence type="ECO:0000256" key="1">
    <source>
        <dbReference type="ARBA" id="ARBA00022801"/>
    </source>
</evidence>